<proteinExistence type="predicted"/>
<name>A0A975T7Z2_9NOST</name>
<gene>
    <name evidence="1" type="ORF">B6N60_02399</name>
</gene>
<dbReference type="KEGG" id="rsin:B6N60_02399"/>
<dbReference type="EMBL" id="CP021056">
    <property type="protein sequence ID" value="QXE23709.1"/>
    <property type="molecule type" value="Genomic_DNA"/>
</dbReference>
<evidence type="ECO:0000313" key="1">
    <source>
        <dbReference type="EMBL" id="QXE23709.1"/>
    </source>
</evidence>
<organism evidence="1 2">
    <name type="scientific">Richelia sinica FACHB-800</name>
    <dbReference type="NCBI Taxonomy" id="1357546"/>
    <lineage>
        <taxon>Bacteria</taxon>
        <taxon>Bacillati</taxon>
        <taxon>Cyanobacteriota</taxon>
        <taxon>Cyanophyceae</taxon>
        <taxon>Nostocales</taxon>
        <taxon>Nostocaceae</taxon>
        <taxon>Richelia</taxon>
    </lineage>
</organism>
<sequence length="148" mass="16203">MADPVTLTAATIAGFAFSKFFESSVGKLGEKFTEAALAKMDELRKKIWDKLRGNNRAVTALTAIEQGSKADLDRLAVYLEDEMREDAAFAEEVQKLAQEIHAGKIQDNSQMVMNIDGQNNTGTQKQYNVAVEGGKSYIADSITIHEAT</sequence>
<protein>
    <submittedName>
        <fullName evidence="1">Uncharacterized protein</fullName>
    </submittedName>
</protein>
<dbReference type="AlphaFoldDB" id="A0A975T7Z2"/>
<dbReference type="RefSeq" id="WP_190604732.1">
    <property type="nucleotide sequence ID" value="NZ_CP021056.1"/>
</dbReference>
<evidence type="ECO:0000313" key="2">
    <source>
        <dbReference type="Proteomes" id="UP000683511"/>
    </source>
</evidence>
<accession>A0A975T7Z2</accession>
<dbReference type="Proteomes" id="UP000683511">
    <property type="component" value="Chromosome"/>
</dbReference>
<keyword evidence="2" id="KW-1185">Reference proteome</keyword>
<reference evidence="1" key="1">
    <citation type="submission" date="2017-04" db="EMBL/GenBank/DDBJ databases">
        <title>Genome deletions in a multicellular cyanobacterial endosymbiont for morphological adaptation in marine diatoms.</title>
        <authorList>
            <person name="Wang Y."/>
            <person name="Gao H."/>
            <person name="Li R."/>
            <person name="Xu X."/>
        </authorList>
    </citation>
    <scope>NUCLEOTIDE SEQUENCE</scope>
    <source>
        <strain evidence="1">FACHB 800</strain>
    </source>
</reference>